<dbReference type="AlphaFoldDB" id="A0A9J5YT46"/>
<name>A0A9J5YT46_SOLCO</name>
<dbReference type="Proteomes" id="UP000824120">
    <property type="component" value="Chromosome 6"/>
</dbReference>
<evidence type="ECO:0000313" key="2">
    <source>
        <dbReference type="Proteomes" id="UP000824120"/>
    </source>
</evidence>
<organism evidence="1 2">
    <name type="scientific">Solanum commersonii</name>
    <name type="common">Commerson's wild potato</name>
    <name type="synonym">Commerson's nightshade</name>
    <dbReference type="NCBI Taxonomy" id="4109"/>
    <lineage>
        <taxon>Eukaryota</taxon>
        <taxon>Viridiplantae</taxon>
        <taxon>Streptophyta</taxon>
        <taxon>Embryophyta</taxon>
        <taxon>Tracheophyta</taxon>
        <taxon>Spermatophyta</taxon>
        <taxon>Magnoliopsida</taxon>
        <taxon>eudicotyledons</taxon>
        <taxon>Gunneridae</taxon>
        <taxon>Pentapetalae</taxon>
        <taxon>asterids</taxon>
        <taxon>lamiids</taxon>
        <taxon>Solanales</taxon>
        <taxon>Solanaceae</taxon>
        <taxon>Solanoideae</taxon>
        <taxon>Solaneae</taxon>
        <taxon>Solanum</taxon>
    </lineage>
</organism>
<dbReference type="OrthoDB" id="1743435at2759"/>
<comment type="caution">
    <text evidence="1">The sequence shown here is derived from an EMBL/GenBank/DDBJ whole genome shotgun (WGS) entry which is preliminary data.</text>
</comment>
<dbReference type="EMBL" id="JACXVP010000006">
    <property type="protein sequence ID" value="KAG5602070.1"/>
    <property type="molecule type" value="Genomic_DNA"/>
</dbReference>
<gene>
    <name evidence="1" type="ORF">H5410_033440</name>
</gene>
<dbReference type="PANTHER" id="PTHR35631">
    <property type="entry name" value="OS08G0114150 PROTEIN"/>
    <property type="match status" value="1"/>
</dbReference>
<protein>
    <submittedName>
        <fullName evidence="1">Uncharacterized protein</fullName>
    </submittedName>
</protein>
<evidence type="ECO:0000313" key="1">
    <source>
        <dbReference type="EMBL" id="KAG5602070.1"/>
    </source>
</evidence>
<accession>A0A9J5YT46</accession>
<proteinExistence type="predicted"/>
<dbReference type="PANTHER" id="PTHR35631:SF6">
    <property type="entry name" value="SECRETED PROTEIN"/>
    <property type="match status" value="1"/>
</dbReference>
<keyword evidence="2" id="KW-1185">Reference proteome</keyword>
<reference evidence="1 2" key="1">
    <citation type="submission" date="2020-09" db="EMBL/GenBank/DDBJ databases">
        <title>De no assembly of potato wild relative species, Solanum commersonii.</title>
        <authorList>
            <person name="Cho K."/>
        </authorList>
    </citation>
    <scope>NUCLEOTIDE SEQUENCE [LARGE SCALE GENOMIC DNA]</scope>
    <source>
        <strain evidence="1">LZ3.2</strain>
        <tissue evidence="1">Leaf</tissue>
    </source>
</reference>
<sequence length="64" mass="7506">MLSFCSGQLVPHRKKLRKRQQRTESIKVACYLGSRASPMRCTTARAWRTPPNLVQFSWRLTVRD</sequence>